<reference evidence="1 2" key="1">
    <citation type="journal article" date="2019" name="Int. J. Syst. Evol. Microbiol.">
        <title>The Global Catalogue of Microorganisms (GCM) 10K type strain sequencing project: providing services to taxonomists for standard genome sequencing and annotation.</title>
        <authorList>
            <consortium name="The Broad Institute Genomics Platform"/>
            <consortium name="The Broad Institute Genome Sequencing Center for Infectious Disease"/>
            <person name="Wu L."/>
            <person name="Ma J."/>
        </authorList>
    </citation>
    <scope>NUCLEOTIDE SEQUENCE [LARGE SCALE GENOMIC DNA]</scope>
    <source>
        <strain evidence="1 2">JCM 6242</strain>
    </source>
</reference>
<proteinExistence type="predicted"/>
<accession>A0ABN3W1M8</accession>
<sequence length="149" mass="15799">MTEHVTADHSDVMRTRLVATIAAPTVLVASLTACGGAAPADTCREAFRILAEAEIDPRQWALNRGAPTSIPEGERKAGEIARVAALETGDKDLQESFANIKGGVQSYLDELDKLAVDPAREPNVQLAGAAVGMFLIGLGQRCDQKGFRP</sequence>
<keyword evidence="2" id="KW-1185">Reference proteome</keyword>
<protein>
    <submittedName>
        <fullName evidence="1">Uncharacterized protein</fullName>
    </submittedName>
</protein>
<dbReference type="Proteomes" id="UP001500831">
    <property type="component" value="Unassembled WGS sequence"/>
</dbReference>
<comment type="caution">
    <text evidence="1">The sequence shown here is derived from an EMBL/GenBank/DDBJ whole genome shotgun (WGS) entry which is preliminary data.</text>
</comment>
<name>A0ABN3W1M8_9ACTN</name>
<gene>
    <name evidence="1" type="ORF">GCM10010517_44420</name>
</gene>
<evidence type="ECO:0000313" key="1">
    <source>
        <dbReference type="EMBL" id="GAA2881489.1"/>
    </source>
</evidence>
<evidence type="ECO:0000313" key="2">
    <source>
        <dbReference type="Proteomes" id="UP001500831"/>
    </source>
</evidence>
<dbReference type="RefSeq" id="WP_344974697.1">
    <property type="nucleotide sequence ID" value="NZ_BAAAVI010000032.1"/>
</dbReference>
<dbReference type="EMBL" id="BAAAVI010000032">
    <property type="protein sequence ID" value="GAA2881489.1"/>
    <property type="molecule type" value="Genomic_DNA"/>
</dbReference>
<organism evidence="1 2">
    <name type="scientific">Streptosporangium fragile</name>
    <dbReference type="NCBI Taxonomy" id="46186"/>
    <lineage>
        <taxon>Bacteria</taxon>
        <taxon>Bacillati</taxon>
        <taxon>Actinomycetota</taxon>
        <taxon>Actinomycetes</taxon>
        <taxon>Streptosporangiales</taxon>
        <taxon>Streptosporangiaceae</taxon>
        <taxon>Streptosporangium</taxon>
    </lineage>
</organism>